<organism evidence="3 4">
    <name type="scientific">Actinomyces howellii</name>
    <dbReference type="NCBI Taxonomy" id="52771"/>
    <lineage>
        <taxon>Bacteria</taxon>
        <taxon>Bacillati</taxon>
        <taxon>Actinomycetota</taxon>
        <taxon>Actinomycetes</taxon>
        <taxon>Actinomycetales</taxon>
        <taxon>Actinomycetaceae</taxon>
        <taxon>Actinomyces</taxon>
    </lineage>
</organism>
<dbReference type="RefSeq" id="WP_126382459.1">
    <property type="nucleotide sequence ID" value="NZ_LR134350.1"/>
</dbReference>
<dbReference type="Pfam" id="PF03372">
    <property type="entry name" value="Exo_endo_phos"/>
    <property type="match status" value="1"/>
</dbReference>
<dbReference type="PANTHER" id="PTHR14859">
    <property type="entry name" value="CALCOFLUOR WHITE HYPERSENSITIVE PROTEIN PRECURSOR"/>
    <property type="match status" value="1"/>
</dbReference>
<dbReference type="AlphaFoldDB" id="A0A3S4UXF6"/>
<dbReference type="PANTHER" id="PTHR14859:SF1">
    <property type="entry name" value="PGAP2-INTERACTING PROTEIN"/>
    <property type="match status" value="1"/>
</dbReference>
<dbReference type="KEGG" id="ahw:NCTC11636_01365"/>
<dbReference type="GO" id="GO:0016020">
    <property type="term" value="C:membrane"/>
    <property type="evidence" value="ECO:0007669"/>
    <property type="project" value="GOC"/>
</dbReference>
<reference evidence="3 4" key="1">
    <citation type="submission" date="2018-12" db="EMBL/GenBank/DDBJ databases">
        <authorList>
            <consortium name="Pathogen Informatics"/>
        </authorList>
    </citation>
    <scope>NUCLEOTIDE SEQUENCE [LARGE SCALE GENOMIC DNA]</scope>
    <source>
        <strain evidence="3 4">NCTC11636</strain>
    </source>
</reference>
<dbReference type="Proteomes" id="UP000266895">
    <property type="component" value="Chromosome"/>
</dbReference>
<accession>A0A3S4UXF6</accession>
<dbReference type="InterPro" id="IPR051916">
    <property type="entry name" value="GPI-anchor_lipid_remodeler"/>
</dbReference>
<dbReference type="GO" id="GO:0006506">
    <property type="term" value="P:GPI anchor biosynthetic process"/>
    <property type="evidence" value="ECO:0007669"/>
    <property type="project" value="TreeGrafter"/>
</dbReference>
<dbReference type="InterPro" id="IPR005135">
    <property type="entry name" value="Endo/exonuclease/phosphatase"/>
</dbReference>
<keyword evidence="4" id="KW-1185">Reference proteome</keyword>
<dbReference type="SUPFAM" id="SSF56219">
    <property type="entry name" value="DNase I-like"/>
    <property type="match status" value="1"/>
</dbReference>
<dbReference type="EMBL" id="LR134350">
    <property type="protein sequence ID" value="VEG28102.1"/>
    <property type="molecule type" value="Genomic_DNA"/>
</dbReference>
<gene>
    <name evidence="3" type="ORF">NCTC11636_01365</name>
</gene>
<dbReference type="GO" id="GO:0003824">
    <property type="term" value="F:catalytic activity"/>
    <property type="evidence" value="ECO:0007669"/>
    <property type="project" value="InterPro"/>
</dbReference>
<evidence type="ECO:0000313" key="3">
    <source>
        <dbReference type="EMBL" id="VEG28102.1"/>
    </source>
</evidence>
<protein>
    <submittedName>
        <fullName evidence="3">Uncharacterized protein conserved in bacteria</fullName>
    </submittedName>
</protein>
<sequence length="328" mass="33729">MLRVLTLNLQHGQPGAGAGDGSAGAGSLAGADISHPGTARAVLVALADQIAELDPDVVLLQEVDHGQARSGHLDQTAVIAERLGWEDHRFAATYAGPVAGLRRRPLRSALAGHTDDLLGPVRALQGRPPAGFGNALLTRHPVSSWHVKRLGRGPATVVRRGERALDPRSYALFTSTMRNMVAATISLPAGAVPGLTGLSVASTHLATRLDVASAQLAAAWGALASLPGPHLLGGDLNMRPHQVAGLGLARQVGEGGTFPAARPDHRIDHVLTDPWPVGPDGRPLGPDALGGSQAPEPGTPVLAVVGSGTRTFIVSDHAGTWVDLEPVA</sequence>
<feature type="region of interest" description="Disordered" evidence="1">
    <location>
        <begin position="275"/>
        <end position="298"/>
    </location>
</feature>
<evidence type="ECO:0000259" key="2">
    <source>
        <dbReference type="Pfam" id="PF03372"/>
    </source>
</evidence>
<proteinExistence type="predicted"/>
<dbReference type="Gene3D" id="3.60.10.10">
    <property type="entry name" value="Endonuclease/exonuclease/phosphatase"/>
    <property type="match status" value="1"/>
</dbReference>
<evidence type="ECO:0000256" key="1">
    <source>
        <dbReference type="SAM" id="MobiDB-lite"/>
    </source>
</evidence>
<name>A0A3S4UXF6_9ACTO</name>
<dbReference type="OrthoDB" id="155529at2"/>
<evidence type="ECO:0000313" key="4">
    <source>
        <dbReference type="Proteomes" id="UP000266895"/>
    </source>
</evidence>
<feature type="domain" description="Endonuclease/exonuclease/phosphatase" evidence="2">
    <location>
        <begin position="5"/>
        <end position="317"/>
    </location>
</feature>
<dbReference type="InterPro" id="IPR036691">
    <property type="entry name" value="Endo/exonu/phosph_ase_sf"/>
</dbReference>